<dbReference type="RefSeq" id="WP_013940129.1">
    <property type="nucleotide sequence ID" value="NZ_CP022203.1"/>
</dbReference>
<dbReference type="OrthoDB" id="5383270at2"/>
<evidence type="ECO:0000313" key="2">
    <source>
        <dbReference type="Proteomes" id="UP000217343"/>
    </source>
</evidence>
<dbReference type="AlphaFoldDB" id="A0A250JVH7"/>
<name>A0A250JVH7_9BACT</name>
<accession>A0A250JVH7</accession>
<gene>
    <name evidence="1" type="ORF">MYMAC_003474</name>
</gene>
<evidence type="ECO:0000313" key="1">
    <source>
        <dbReference type="EMBL" id="ATB47855.1"/>
    </source>
</evidence>
<reference evidence="1 2" key="1">
    <citation type="submission" date="2017-06" db="EMBL/GenBank/DDBJ databases">
        <title>Sequencing and comparative analysis of myxobacterial genomes.</title>
        <authorList>
            <person name="Rupp O."/>
            <person name="Goesmann A."/>
            <person name="Sogaard-Andersen L."/>
        </authorList>
    </citation>
    <scope>NUCLEOTIDE SEQUENCE [LARGE SCALE GENOMIC DNA]</scope>
    <source>
        <strain evidence="1 2">DSM 14697</strain>
    </source>
</reference>
<sequence length="70" mass="7824">MEWLEFSRWSPEVERQLATQAARLGAFEHRGAQASRRPGAGATVSATCRLSTVLRQFPRTNPWGHPTSES</sequence>
<proteinExistence type="predicted"/>
<protein>
    <submittedName>
        <fullName evidence="1">Uncharacterized protein</fullName>
    </submittedName>
</protein>
<dbReference type="EMBL" id="CP022203">
    <property type="protein sequence ID" value="ATB47855.1"/>
    <property type="molecule type" value="Genomic_DNA"/>
</dbReference>
<dbReference type="KEGG" id="mmas:MYMAC_003474"/>
<keyword evidence="2" id="KW-1185">Reference proteome</keyword>
<organism evidence="1 2">
    <name type="scientific">Corallococcus macrosporus DSM 14697</name>
    <dbReference type="NCBI Taxonomy" id="1189310"/>
    <lineage>
        <taxon>Bacteria</taxon>
        <taxon>Pseudomonadati</taxon>
        <taxon>Myxococcota</taxon>
        <taxon>Myxococcia</taxon>
        <taxon>Myxococcales</taxon>
        <taxon>Cystobacterineae</taxon>
        <taxon>Myxococcaceae</taxon>
        <taxon>Corallococcus</taxon>
    </lineage>
</organism>
<dbReference type="Proteomes" id="UP000217343">
    <property type="component" value="Chromosome"/>
</dbReference>